<dbReference type="Pfam" id="PF00581">
    <property type="entry name" value="Rhodanese"/>
    <property type="match status" value="1"/>
</dbReference>
<gene>
    <name evidence="2" type="ORF">ACFSAH_12695</name>
</gene>
<feature type="domain" description="Rhodanese" evidence="1">
    <location>
        <begin position="15"/>
        <end position="99"/>
    </location>
</feature>
<dbReference type="PANTHER" id="PTHR43031:SF1">
    <property type="entry name" value="PYRIDINE NUCLEOTIDE-DISULPHIDE OXIDOREDUCTASE"/>
    <property type="match status" value="1"/>
</dbReference>
<dbReference type="RefSeq" id="WP_379663116.1">
    <property type="nucleotide sequence ID" value="NZ_JBHUDG010000019.1"/>
</dbReference>
<dbReference type="InterPro" id="IPR050229">
    <property type="entry name" value="GlpE_sulfurtransferase"/>
</dbReference>
<dbReference type="Gene3D" id="3.40.250.10">
    <property type="entry name" value="Rhodanese-like domain"/>
    <property type="match status" value="1"/>
</dbReference>
<dbReference type="SUPFAM" id="SSF52821">
    <property type="entry name" value="Rhodanese/Cell cycle control phosphatase"/>
    <property type="match status" value="1"/>
</dbReference>
<evidence type="ECO:0000259" key="1">
    <source>
        <dbReference type="PROSITE" id="PS50206"/>
    </source>
</evidence>
<protein>
    <submittedName>
        <fullName evidence="2">Rhodanese-like domain-containing protein</fullName>
    </submittedName>
</protein>
<reference evidence="3" key="1">
    <citation type="journal article" date="2019" name="Int. J. Syst. Evol. Microbiol.">
        <title>The Global Catalogue of Microorganisms (GCM) 10K type strain sequencing project: providing services to taxonomists for standard genome sequencing and annotation.</title>
        <authorList>
            <consortium name="The Broad Institute Genomics Platform"/>
            <consortium name="The Broad Institute Genome Sequencing Center for Infectious Disease"/>
            <person name="Wu L."/>
            <person name="Ma J."/>
        </authorList>
    </citation>
    <scope>NUCLEOTIDE SEQUENCE [LARGE SCALE GENOMIC DNA]</scope>
    <source>
        <strain evidence="3">CCUG 53762</strain>
    </source>
</reference>
<dbReference type="CDD" id="cd00158">
    <property type="entry name" value="RHOD"/>
    <property type="match status" value="1"/>
</dbReference>
<evidence type="ECO:0000313" key="3">
    <source>
        <dbReference type="Proteomes" id="UP001597118"/>
    </source>
</evidence>
<organism evidence="2 3">
    <name type="scientific">Pseudopedobacter beijingensis</name>
    <dbReference type="NCBI Taxonomy" id="1207056"/>
    <lineage>
        <taxon>Bacteria</taxon>
        <taxon>Pseudomonadati</taxon>
        <taxon>Bacteroidota</taxon>
        <taxon>Sphingobacteriia</taxon>
        <taxon>Sphingobacteriales</taxon>
        <taxon>Sphingobacteriaceae</taxon>
        <taxon>Pseudopedobacter</taxon>
    </lineage>
</organism>
<dbReference type="InterPro" id="IPR036873">
    <property type="entry name" value="Rhodanese-like_dom_sf"/>
</dbReference>
<evidence type="ECO:0000313" key="2">
    <source>
        <dbReference type="EMBL" id="MFD1630740.1"/>
    </source>
</evidence>
<accession>A0ABW4IEW9</accession>
<dbReference type="Proteomes" id="UP001597118">
    <property type="component" value="Unassembled WGS sequence"/>
</dbReference>
<keyword evidence="3" id="KW-1185">Reference proteome</keyword>
<sequence>MEDIQSEDFLKLLQELKLPFILDVREALEYHTYNIGGINIPLAKIQQSIDEEELELDKNQEIIVICQRGIRSKTAKTILQQNGFKNVRNLTGGLVKLQQYL</sequence>
<dbReference type="SMART" id="SM00450">
    <property type="entry name" value="RHOD"/>
    <property type="match status" value="1"/>
</dbReference>
<dbReference type="InterPro" id="IPR001763">
    <property type="entry name" value="Rhodanese-like_dom"/>
</dbReference>
<comment type="caution">
    <text evidence="2">The sequence shown here is derived from an EMBL/GenBank/DDBJ whole genome shotgun (WGS) entry which is preliminary data.</text>
</comment>
<name>A0ABW4IEW9_9SPHI</name>
<proteinExistence type="predicted"/>
<dbReference type="PANTHER" id="PTHR43031">
    <property type="entry name" value="FAD-DEPENDENT OXIDOREDUCTASE"/>
    <property type="match status" value="1"/>
</dbReference>
<dbReference type="EMBL" id="JBHUDG010000019">
    <property type="protein sequence ID" value="MFD1630740.1"/>
    <property type="molecule type" value="Genomic_DNA"/>
</dbReference>
<dbReference type="PROSITE" id="PS50206">
    <property type="entry name" value="RHODANESE_3"/>
    <property type="match status" value="1"/>
</dbReference>